<evidence type="ECO:0000256" key="2">
    <source>
        <dbReference type="ARBA" id="ARBA00023163"/>
    </source>
</evidence>
<name>A0A915LY51_MELJA</name>
<dbReference type="AlphaFoldDB" id="A0A915LY51"/>
<evidence type="ECO:0000313" key="5">
    <source>
        <dbReference type="Proteomes" id="UP000887561"/>
    </source>
</evidence>
<dbReference type="WBParaSite" id="scaffold2291_cov166.g4598">
    <property type="protein sequence ID" value="scaffold2291_cov166.g4598"/>
    <property type="gene ID" value="scaffold2291_cov166.g4598"/>
</dbReference>
<evidence type="ECO:0000256" key="1">
    <source>
        <dbReference type="ARBA" id="ARBA00023015"/>
    </source>
</evidence>
<protein>
    <submittedName>
        <fullName evidence="6">Uncharacterized protein</fullName>
    </submittedName>
</protein>
<keyword evidence="5" id="KW-1185">Reference proteome</keyword>
<dbReference type="GO" id="GO:0006355">
    <property type="term" value="P:regulation of DNA-templated transcription"/>
    <property type="evidence" value="ECO:0007669"/>
    <property type="project" value="InterPro"/>
</dbReference>
<dbReference type="Gene3D" id="3.30.50.10">
    <property type="entry name" value="Erythroid Transcription Factor GATA-1, subunit A"/>
    <property type="match status" value="1"/>
</dbReference>
<feature type="compositionally biased region" description="Acidic residues" evidence="4">
    <location>
        <begin position="228"/>
        <end position="237"/>
    </location>
</feature>
<keyword evidence="1" id="KW-0805">Transcription regulation</keyword>
<dbReference type="InterPro" id="IPR013088">
    <property type="entry name" value="Znf_NHR/GATA"/>
</dbReference>
<dbReference type="SUPFAM" id="SSF57716">
    <property type="entry name" value="Glucocorticoid receptor-like (DNA-binding domain)"/>
    <property type="match status" value="1"/>
</dbReference>
<accession>A0A915LY51</accession>
<evidence type="ECO:0000256" key="3">
    <source>
        <dbReference type="ARBA" id="ARBA00023242"/>
    </source>
</evidence>
<dbReference type="Proteomes" id="UP000887561">
    <property type="component" value="Unplaced"/>
</dbReference>
<evidence type="ECO:0000256" key="4">
    <source>
        <dbReference type="SAM" id="MobiDB-lite"/>
    </source>
</evidence>
<keyword evidence="2" id="KW-0804">Transcription</keyword>
<reference evidence="6" key="1">
    <citation type="submission" date="2022-11" db="UniProtKB">
        <authorList>
            <consortium name="WormBaseParasite"/>
        </authorList>
    </citation>
    <scope>IDENTIFICATION</scope>
</reference>
<evidence type="ECO:0000313" key="6">
    <source>
        <dbReference type="WBParaSite" id="scaffold2291_cov166.g4598"/>
    </source>
</evidence>
<feature type="region of interest" description="Disordered" evidence="4">
    <location>
        <begin position="200"/>
        <end position="237"/>
    </location>
</feature>
<organism evidence="5 6">
    <name type="scientific">Meloidogyne javanica</name>
    <name type="common">Root-knot nematode worm</name>
    <dbReference type="NCBI Taxonomy" id="6303"/>
    <lineage>
        <taxon>Eukaryota</taxon>
        <taxon>Metazoa</taxon>
        <taxon>Ecdysozoa</taxon>
        <taxon>Nematoda</taxon>
        <taxon>Chromadorea</taxon>
        <taxon>Rhabditida</taxon>
        <taxon>Tylenchina</taxon>
        <taxon>Tylenchomorpha</taxon>
        <taxon>Tylenchoidea</taxon>
        <taxon>Meloidogynidae</taxon>
        <taxon>Meloidogyninae</taxon>
        <taxon>Meloidogyne</taxon>
        <taxon>Meloidogyne incognita group</taxon>
    </lineage>
</organism>
<proteinExistence type="predicted"/>
<sequence>MSASNNPVEVQHDLTQDEALARNILREEVNVINVGDQNAREYWILKFLTVVEMKKTGEGMSEDERKKMKESYEGRVAELTSKNLFLQFRNDKLEKEALKTAMASEGTLLQQQRADISPTVSPSKPASPSIIAVHGLCIICETNPTYFYKKEYWLCGSCYSSFTNRVKAPDPCSNNGKCEKSQLLKCQHCRLAKFKKLGIVKTPRKREGKKDEGSSTKKPKLAGSPDKSDEDVTEEGQ</sequence>
<keyword evidence="3" id="KW-0539">Nucleus</keyword>
<dbReference type="GO" id="GO:0008270">
    <property type="term" value="F:zinc ion binding"/>
    <property type="evidence" value="ECO:0007669"/>
    <property type="project" value="InterPro"/>
</dbReference>